<protein>
    <submittedName>
        <fullName evidence="1">Uncharacterized protein</fullName>
    </submittedName>
</protein>
<proteinExistence type="predicted"/>
<reference evidence="1" key="1">
    <citation type="submission" date="2018-02" db="EMBL/GenBank/DDBJ databases">
        <title>Rhizophora mucronata_Transcriptome.</title>
        <authorList>
            <person name="Meera S.P."/>
            <person name="Sreeshan A."/>
            <person name="Augustine A."/>
        </authorList>
    </citation>
    <scope>NUCLEOTIDE SEQUENCE</scope>
    <source>
        <tissue evidence="1">Leaf</tissue>
    </source>
</reference>
<dbReference type="EMBL" id="GGEC01067572">
    <property type="protein sequence ID" value="MBX48056.1"/>
    <property type="molecule type" value="Transcribed_RNA"/>
</dbReference>
<sequence length="35" mass="4334">MRWINTHRSLYISQSYRRKPDLNLIVETTPRNFIN</sequence>
<organism evidence="1">
    <name type="scientific">Rhizophora mucronata</name>
    <name type="common">Asiatic mangrove</name>
    <dbReference type="NCBI Taxonomy" id="61149"/>
    <lineage>
        <taxon>Eukaryota</taxon>
        <taxon>Viridiplantae</taxon>
        <taxon>Streptophyta</taxon>
        <taxon>Embryophyta</taxon>
        <taxon>Tracheophyta</taxon>
        <taxon>Spermatophyta</taxon>
        <taxon>Magnoliopsida</taxon>
        <taxon>eudicotyledons</taxon>
        <taxon>Gunneridae</taxon>
        <taxon>Pentapetalae</taxon>
        <taxon>rosids</taxon>
        <taxon>fabids</taxon>
        <taxon>Malpighiales</taxon>
        <taxon>Rhizophoraceae</taxon>
        <taxon>Rhizophora</taxon>
    </lineage>
</organism>
<accession>A0A2P2NZW5</accession>
<name>A0A2P2NZW5_RHIMU</name>
<evidence type="ECO:0000313" key="1">
    <source>
        <dbReference type="EMBL" id="MBX48056.1"/>
    </source>
</evidence>
<dbReference type="AlphaFoldDB" id="A0A2P2NZW5"/>